<accession>A0ABP0JV11</accession>
<name>A0ABP0JV11_9DINO</name>
<dbReference type="EMBL" id="CAXAMM010008710">
    <property type="protein sequence ID" value="CAK9018226.1"/>
    <property type="molecule type" value="Genomic_DNA"/>
</dbReference>
<gene>
    <name evidence="1" type="ORF">SCF082_LOCUS13991</name>
    <name evidence="2" type="ORF">SCF082_LOCUS13992</name>
</gene>
<feature type="non-terminal residue" evidence="2">
    <location>
        <position position="386"/>
    </location>
</feature>
<dbReference type="EMBL" id="CAXAMM010008711">
    <property type="protein sequence ID" value="CAK9018227.1"/>
    <property type="molecule type" value="Genomic_DNA"/>
</dbReference>
<keyword evidence="3" id="KW-1185">Reference proteome</keyword>
<comment type="caution">
    <text evidence="2">The sequence shown here is derived from an EMBL/GenBank/DDBJ whole genome shotgun (WGS) entry which is preliminary data.</text>
</comment>
<protein>
    <submittedName>
        <fullName evidence="2">Uncharacterized protein</fullName>
    </submittedName>
</protein>
<reference evidence="2 3" key="1">
    <citation type="submission" date="2024-02" db="EMBL/GenBank/DDBJ databases">
        <authorList>
            <person name="Chen Y."/>
            <person name="Shah S."/>
            <person name="Dougan E. K."/>
            <person name="Thang M."/>
            <person name="Chan C."/>
        </authorList>
    </citation>
    <scope>NUCLEOTIDE SEQUENCE [LARGE SCALE GENOMIC DNA]</scope>
</reference>
<organism evidence="2 3">
    <name type="scientific">Durusdinium trenchii</name>
    <dbReference type="NCBI Taxonomy" id="1381693"/>
    <lineage>
        <taxon>Eukaryota</taxon>
        <taxon>Sar</taxon>
        <taxon>Alveolata</taxon>
        <taxon>Dinophyceae</taxon>
        <taxon>Suessiales</taxon>
        <taxon>Symbiodiniaceae</taxon>
        <taxon>Durusdinium</taxon>
    </lineage>
</organism>
<evidence type="ECO:0000313" key="2">
    <source>
        <dbReference type="EMBL" id="CAK9018227.1"/>
    </source>
</evidence>
<evidence type="ECO:0000313" key="3">
    <source>
        <dbReference type="Proteomes" id="UP001642464"/>
    </source>
</evidence>
<dbReference type="Proteomes" id="UP001642464">
    <property type="component" value="Unassembled WGS sequence"/>
</dbReference>
<evidence type="ECO:0000313" key="1">
    <source>
        <dbReference type="EMBL" id="CAK9018226.1"/>
    </source>
</evidence>
<proteinExistence type="predicted"/>
<sequence length="386" mass="43845">MEVDTGAQFAEKVMHMAGSLDRDVVNTFQGREVMLEQYWSLVVSIEKTFFESTAVQLGFGLCERPLPPTAVDATARLRKQAAIAGLLRQQVSQPKRAKVEAPSSSSKTPLLDKEKSEKWRWAARLEDIARRAGNFSRLFKEEDQSADLSPGERLQLKQLVLIAGAHRTMAAHIPAFERFEKWASVNELALYPLSMDKILKFGLFLNDRECGPTVLPSFRASVKWVCSRLAIDAPDFEDPRFKALIQQVVAERAKTLKEAVPIPIGVVKALEEVVVNTEDPAPLRIFVWWVLCMIFASLRFDDAAHVKPIELSLQDQGLFGVAWQTKVERKRVGTRFVVPKVGFRHSEWLEVGWELFQSTQPCDRDYWIPELNARDEFKFGPPTYAR</sequence>